<dbReference type="GeneID" id="63806287"/>
<dbReference type="EMBL" id="MCFD01000002">
    <property type="protein sequence ID" value="ORX72644.1"/>
    <property type="molecule type" value="Genomic_DNA"/>
</dbReference>
<keyword evidence="3" id="KW-1185">Reference proteome</keyword>
<sequence>MANISDANQDFFDLMASMLKPDPSLVYFGMNVGVDVISVDVSTLSFDAQTVITSDEIGIAGTLDEGWVATVTDNLTSPLMVVAGKGMPSVTTSLSTKALCPIKPGTRIIIENKMVSTSQPPATTTVFRDATTPEVVYATAQHTKFMKPELFRDLRSDLVEKGQQNSHSFFTLLVLYTFASNFIPMTAAPEFTSPVPAEELTRRAETYHKQLLASNVKLTTPPVSRLQLVSIKPTGAKGDRVTSAFLTFTFSVENTDCNTWGTIHGGCVFTLFNAAGKIATACGCQWRKEDCVDRPDHELPGGRAGQLDCDPGDRVPADDKILLASCVAVSRTRRAIWRTLPRRITHTYGFALYNNTHAAVAPVAIYISHGISHARTGLKDALDITDTLKKNGDHRGWQQKFCGGPGCYGTGLQTINGCVYLIINAWCSALVVAENPNIWLADAYIQNLDITQRLNSSPQNTEYLGFHSLVSITTKSKDYILPSSFW</sequence>
<evidence type="ECO:0000313" key="3">
    <source>
        <dbReference type="Proteomes" id="UP000193922"/>
    </source>
</evidence>
<name>A0A1Y1WHP0_9FUNG</name>
<protein>
    <recommendedName>
        <fullName evidence="4">Thioesterase domain-containing protein</fullName>
    </recommendedName>
</protein>
<proteinExistence type="predicted"/>
<dbReference type="InterPro" id="IPR029069">
    <property type="entry name" value="HotDog_dom_sf"/>
</dbReference>
<dbReference type="GO" id="GO:0047617">
    <property type="term" value="F:fatty acyl-CoA hydrolase activity"/>
    <property type="evidence" value="ECO:0007669"/>
    <property type="project" value="InterPro"/>
</dbReference>
<dbReference type="PANTHER" id="PTHR21660">
    <property type="entry name" value="THIOESTERASE SUPERFAMILY MEMBER-RELATED"/>
    <property type="match status" value="1"/>
</dbReference>
<accession>A0A1Y1WHP0</accession>
<dbReference type="OrthoDB" id="46529at2759"/>
<evidence type="ECO:0000313" key="2">
    <source>
        <dbReference type="EMBL" id="ORX72644.1"/>
    </source>
</evidence>
<comment type="caution">
    <text evidence="2">The sequence shown here is derived from an EMBL/GenBank/DDBJ whole genome shotgun (WGS) entry which is preliminary data.</text>
</comment>
<evidence type="ECO:0000256" key="1">
    <source>
        <dbReference type="ARBA" id="ARBA00022801"/>
    </source>
</evidence>
<dbReference type="Proteomes" id="UP000193922">
    <property type="component" value="Unassembled WGS sequence"/>
</dbReference>
<organism evidence="2 3">
    <name type="scientific">Linderina pennispora</name>
    <dbReference type="NCBI Taxonomy" id="61395"/>
    <lineage>
        <taxon>Eukaryota</taxon>
        <taxon>Fungi</taxon>
        <taxon>Fungi incertae sedis</taxon>
        <taxon>Zoopagomycota</taxon>
        <taxon>Kickxellomycotina</taxon>
        <taxon>Kickxellomycetes</taxon>
        <taxon>Kickxellales</taxon>
        <taxon>Kickxellaceae</taxon>
        <taxon>Linderina</taxon>
    </lineage>
</organism>
<gene>
    <name evidence="2" type="ORF">DL89DRAFT_281376</name>
</gene>
<dbReference type="PANTHER" id="PTHR21660:SF1">
    <property type="entry name" value="ACYL-COENZYME A THIOESTERASE 13"/>
    <property type="match status" value="1"/>
</dbReference>
<dbReference type="InterPro" id="IPR039298">
    <property type="entry name" value="ACOT13"/>
</dbReference>
<keyword evidence="1" id="KW-0378">Hydrolase</keyword>
<dbReference type="Gene3D" id="3.10.129.10">
    <property type="entry name" value="Hotdog Thioesterase"/>
    <property type="match status" value="2"/>
</dbReference>
<dbReference type="RefSeq" id="XP_040745984.1">
    <property type="nucleotide sequence ID" value="XM_040889639.1"/>
</dbReference>
<evidence type="ECO:0008006" key="4">
    <source>
        <dbReference type="Google" id="ProtNLM"/>
    </source>
</evidence>
<dbReference type="SUPFAM" id="SSF54637">
    <property type="entry name" value="Thioesterase/thiol ester dehydrase-isomerase"/>
    <property type="match status" value="2"/>
</dbReference>
<reference evidence="2 3" key="1">
    <citation type="submission" date="2016-07" db="EMBL/GenBank/DDBJ databases">
        <title>Pervasive Adenine N6-methylation of Active Genes in Fungi.</title>
        <authorList>
            <consortium name="DOE Joint Genome Institute"/>
            <person name="Mondo S.J."/>
            <person name="Dannebaum R.O."/>
            <person name="Kuo R.C."/>
            <person name="Labutti K."/>
            <person name="Haridas S."/>
            <person name="Kuo A."/>
            <person name="Salamov A."/>
            <person name="Ahrendt S.R."/>
            <person name="Lipzen A."/>
            <person name="Sullivan W."/>
            <person name="Andreopoulos W.B."/>
            <person name="Clum A."/>
            <person name="Lindquist E."/>
            <person name="Daum C."/>
            <person name="Ramamoorthy G.K."/>
            <person name="Gryganskyi A."/>
            <person name="Culley D."/>
            <person name="Magnuson J.K."/>
            <person name="James T.Y."/>
            <person name="O'Malley M.A."/>
            <person name="Stajich J.E."/>
            <person name="Spatafora J.W."/>
            <person name="Visel A."/>
            <person name="Grigoriev I.V."/>
        </authorList>
    </citation>
    <scope>NUCLEOTIDE SEQUENCE [LARGE SCALE GENOMIC DNA]</scope>
    <source>
        <strain evidence="2 3">ATCC 12442</strain>
    </source>
</reference>
<dbReference type="AlphaFoldDB" id="A0A1Y1WHP0"/>